<feature type="transmembrane region" description="Helical" evidence="13">
    <location>
        <begin position="152"/>
        <end position="175"/>
    </location>
</feature>
<feature type="transmembrane region" description="Helical" evidence="13">
    <location>
        <begin position="99"/>
        <end position="118"/>
    </location>
</feature>
<evidence type="ECO:0000256" key="5">
    <source>
        <dbReference type="ARBA" id="ARBA00022679"/>
    </source>
</evidence>
<gene>
    <name evidence="14" type="ORF">UFOPK3522_01641</name>
    <name evidence="15" type="ORF">UFOPK4175_00458</name>
</gene>
<evidence type="ECO:0000256" key="9">
    <source>
        <dbReference type="ARBA" id="ARBA00023098"/>
    </source>
</evidence>
<dbReference type="Pfam" id="PF01148">
    <property type="entry name" value="CTP_transf_1"/>
    <property type="match status" value="1"/>
</dbReference>
<keyword evidence="5" id="KW-0808">Transferase</keyword>
<dbReference type="EMBL" id="CAFBPX010000059">
    <property type="protein sequence ID" value="CAB5032271.1"/>
    <property type="molecule type" value="Genomic_DNA"/>
</dbReference>
<keyword evidence="6 13" id="KW-0812">Transmembrane</keyword>
<evidence type="ECO:0000256" key="13">
    <source>
        <dbReference type="SAM" id="Phobius"/>
    </source>
</evidence>
<sequence>MDNRQHPNERSRGLRLRWLELRNGSSDVTARIATAVPLVLLAIVLVAVGGWVFAFGIFILGVIALRELFSMFERLSPPILAGFVGLLLLLVAAESGGPTRVLMALVGSLAVVFLISITDRQRTSLPGLAIAILGLVWIGLAFAHALMLRDLAHGSAIVFLVLIATFLTDTGAYFGGRTFGKRQLAPNISPAKTVEGLLIGIVVGTTAAWFTGLYFDWLSGVDALILGVSVALFAPLGDLFESYVKREAGVKDSGTIFGAHGGVLDRLDAVCFSIVVGYYVWSALL</sequence>
<evidence type="ECO:0000256" key="7">
    <source>
        <dbReference type="ARBA" id="ARBA00022695"/>
    </source>
</evidence>
<evidence type="ECO:0000256" key="1">
    <source>
        <dbReference type="ARBA" id="ARBA00004651"/>
    </source>
</evidence>
<keyword evidence="8 13" id="KW-1133">Transmembrane helix</keyword>
<dbReference type="PANTHER" id="PTHR46382:SF1">
    <property type="entry name" value="PHOSPHATIDATE CYTIDYLYLTRANSFERASE"/>
    <property type="match status" value="1"/>
</dbReference>
<keyword evidence="12" id="KW-1208">Phospholipid metabolism</keyword>
<keyword evidence="3" id="KW-1003">Cell membrane</keyword>
<evidence type="ECO:0000256" key="3">
    <source>
        <dbReference type="ARBA" id="ARBA00022475"/>
    </source>
</evidence>
<comment type="subcellular location">
    <subcellularLocation>
        <location evidence="1">Cell membrane</location>
        <topology evidence="1">Multi-pass membrane protein</topology>
    </subcellularLocation>
</comment>
<feature type="transmembrane region" description="Helical" evidence="13">
    <location>
        <begin position="221"/>
        <end position="240"/>
    </location>
</feature>
<evidence type="ECO:0000256" key="6">
    <source>
        <dbReference type="ARBA" id="ARBA00022692"/>
    </source>
</evidence>
<feature type="transmembrane region" description="Helical" evidence="13">
    <location>
        <begin position="125"/>
        <end position="146"/>
    </location>
</feature>
<feature type="transmembrane region" description="Helical" evidence="13">
    <location>
        <begin position="75"/>
        <end position="93"/>
    </location>
</feature>
<dbReference type="AlphaFoldDB" id="A0A6J5ZYW6"/>
<dbReference type="PANTHER" id="PTHR46382">
    <property type="entry name" value="PHOSPHATIDATE CYTIDYLYLTRANSFERASE"/>
    <property type="match status" value="1"/>
</dbReference>
<evidence type="ECO:0000313" key="15">
    <source>
        <dbReference type="EMBL" id="CAB5032271.1"/>
    </source>
</evidence>
<keyword evidence="7" id="KW-0548">Nucleotidyltransferase</keyword>
<keyword evidence="10 13" id="KW-0472">Membrane</keyword>
<keyword evidence="9" id="KW-0443">Lipid metabolism</keyword>
<dbReference type="PROSITE" id="PS01315">
    <property type="entry name" value="CDS"/>
    <property type="match status" value="1"/>
</dbReference>
<evidence type="ECO:0000256" key="2">
    <source>
        <dbReference type="ARBA" id="ARBA00010185"/>
    </source>
</evidence>
<accession>A0A6J5ZYW6</accession>
<comment type="similarity">
    <text evidence="2">Belongs to the CDS family.</text>
</comment>
<evidence type="ECO:0000313" key="14">
    <source>
        <dbReference type="EMBL" id="CAB4347305.1"/>
    </source>
</evidence>
<dbReference type="GO" id="GO:0016024">
    <property type="term" value="P:CDP-diacylglycerol biosynthetic process"/>
    <property type="evidence" value="ECO:0007669"/>
    <property type="project" value="TreeGrafter"/>
</dbReference>
<evidence type="ECO:0000256" key="8">
    <source>
        <dbReference type="ARBA" id="ARBA00022989"/>
    </source>
</evidence>
<dbReference type="EMBL" id="CAESAO010000208">
    <property type="protein sequence ID" value="CAB4347305.1"/>
    <property type="molecule type" value="Genomic_DNA"/>
</dbReference>
<feature type="transmembrane region" description="Helical" evidence="13">
    <location>
        <begin position="38"/>
        <end position="63"/>
    </location>
</feature>
<proteinExistence type="inferred from homology"/>
<feature type="transmembrane region" description="Helical" evidence="13">
    <location>
        <begin position="196"/>
        <end position="215"/>
    </location>
</feature>
<name>A0A6J5ZYW6_9ZZZZ</name>
<organism evidence="14">
    <name type="scientific">freshwater metagenome</name>
    <dbReference type="NCBI Taxonomy" id="449393"/>
    <lineage>
        <taxon>unclassified sequences</taxon>
        <taxon>metagenomes</taxon>
        <taxon>ecological metagenomes</taxon>
    </lineage>
</organism>
<evidence type="ECO:0000256" key="12">
    <source>
        <dbReference type="ARBA" id="ARBA00023264"/>
    </source>
</evidence>
<keyword evidence="4" id="KW-0444">Lipid biosynthesis</keyword>
<protein>
    <submittedName>
        <fullName evidence="14">Unannotated protein</fullName>
    </submittedName>
</protein>
<dbReference type="InterPro" id="IPR000374">
    <property type="entry name" value="PC_trans"/>
</dbReference>
<evidence type="ECO:0000256" key="11">
    <source>
        <dbReference type="ARBA" id="ARBA00023209"/>
    </source>
</evidence>
<keyword evidence="11" id="KW-0594">Phospholipid biosynthesis</keyword>
<dbReference type="GO" id="GO:0004605">
    <property type="term" value="F:phosphatidate cytidylyltransferase activity"/>
    <property type="evidence" value="ECO:0007669"/>
    <property type="project" value="TreeGrafter"/>
</dbReference>
<evidence type="ECO:0000256" key="4">
    <source>
        <dbReference type="ARBA" id="ARBA00022516"/>
    </source>
</evidence>
<reference evidence="14" key="1">
    <citation type="submission" date="2020-05" db="EMBL/GenBank/DDBJ databases">
        <authorList>
            <person name="Chiriac C."/>
            <person name="Salcher M."/>
            <person name="Ghai R."/>
            <person name="Kavagutti S V."/>
        </authorList>
    </citation>
    <scope>NUCLEOTIDE SEQUENCE</scope>
</reference>
<evidence type="ECO:0000256" key="10">
    <source>
        <dbReference type="ARBA" id="ARBA00023136"/>
    </source>
</evidence>
<dbReference type="GO" id="GO:0005886">
    <property type="term" value="C:plasma membrane"/>
    <property type="evidence" value="ECO:0007669"/>
    <property type="project" value="UniProtKB-SubCell"/>
</dbReference>